<comment type="caution">
    <text evidence="1">The sequence shown here is derived from an EMBL/GenBank/DDBJ whole genome shotgun (WGS) entry which is preliminary data.</text>
</comment>
<dbReference type="EMBL" id="JDTF01000004">
    <property type="protein sequence ID" value="EXX94272.1"/>
    <property type="molecule type" value="Genomic_DNA"/>
</dbReference>
<gene>
    <name evidence="1" type="ORF">D559_1681</name>
</gene>
<protein>
    <recommendedName>
        <fullName evidence="3">N-acetyltransferase YedL</fullName>
    </recommendedName>
</protein>
<evidence type="ECO:0000313" key="2">
    <source>
        <dbReference type="Proteomes" id="UP000023104"/>
    </source>
</evidence>
<name>A0ABN0RYB7_9BORD</name>
<evidence type="ECO:0000313" key="1">
    <source>
        <dbReference type="EMBL" id="EXX94272.1"/>
    </source>
</evidence>
<proteinExistence type="predicted"/>
<reference evidence="1 2" key="1">
    <citation type="submission" date="2014-02" db="EMBL/GenBank/DDBJ databases">
        <title>Whole Genome Sequencing Of Bordetella Holmesii, An Emerging Opportunistic Infection Of Humans.</title>
        <authorList>
            <person name="Tettelin H."/>
            <person name="Hooven T.A."/>
            <person name="Hine E."/>
            <person name="Su Q."/>
            <person name="Huard R.C."/>
            <person name="Della-Latta P."/>
            <person name="Daugherty S.C."/>
            <person name="Agrawal S."/>
            <person name="Sengamalay N."/>
            <person name="Tallon L.J."/>
            <person name="Sadzewicz L."/>
            <person name="Whittier S."/>
            <person name="Fraser C.M."/>
            <person name="Ratner A.J."/>
        </authorList>
    </citation>
    <scope>NUCLEOTIDE SEQUENCE [LARGE SCALE GENOMIC DNA]</scope>
    <source>
        <strain evidence="1 2">1058</strain>
    </source>
</reference>
<evidence type="ECO:0008006" key="3">
    <source>
        <dbReference type="Google" id="ProtNLM"/>
    </source>
</evidence>
<keyword evidence="2" id="KW-1185">Reference proteome</keyword>
<sequence length="37" mass="4167">MVLATERIGEAEIYELDFVIGDLFENVLWACHVISIG</sequence>
<dbReference type="Proteomes" id="UP000023104">
    <property type="component" value="Unassembled WGS sequence"/>
</dbReference>
<organism evidence="1 2">
    <name type="scientific">Bordetella holmesii 1058</name>
    <dbReference type="NCBI Taxonomy" id="1247648"/>
    <lineage>
        <taxon>Bacteria</taxon>
        <taxon>Pseudomonadati</taxon>
        <taxon>Pseudomonadota</taxon>
        <taxon>Betaproteobacteria</taxon>
        <taxon>Burkholderiales</taxon>
        <taxon>Alcaligenaceae</taxon>
        <taxon>Bordetella</taxon>
    </lineage>
</organism>
<accession>A0ABN0RYB7</accession>